<protein>
    <submittedName>
        <fullName evidence="1">Uncharacterized protein</fullName>
    </submittedName>
</protein>
<reference evidence="2" key="1">
    <citation type="submission" date="2016-10" db="EMBL/GenBank/DDBJ databases">
        <authorList>
            <person name="Varghese N."/>
            <person name="Submissions S."/>
        </authorList>
    </citation>
    <scope>NUCLEOTIDE SEQUENCE [LARGE SCALE GENOMIC DNA]</scope>
    <source>
        <strain evidence="2">DSM 28453</strain>
    </source>
</reference>
<dbReference type="STRING" id="1280847.SAMN04488036_103253"/>
<gene>
    <name evidence="1" type="ORF">SAMN04488036_103253</name>
</gene>
<keyword evidence="2" id="KW-1185">Reference proteome</keyword>
<dbReference type="EMBL" id="FOSZ01000003">
    <property type="protein sequence ID" value="SFK93968.1"/>
    <property type="molecule type" value="Genomic_DNA"/>
</dbReference>
<dbReference type="AlphaFoldDB" id="A0A1I4DK15"/>
<accession>A0A1I4DK15</accession>
<name>A0A1I4DK15_9RHOB</name>
<evidence type="ECO:0000313" key="2">
    <source>
        <dbReference type="Proteomes" id="UP000198851"/>
    </source>
</evidence>
<evidence type="ECO:0000313" key="1">
    <source>
        <dbReference type="EMBL" id="SFK93968.1"/>
    </source>
</evidence>
<proteinExistence type="predicted"/>
<sequence length="138" mass="15363">MPQNYDPCEICAALAQGGHEGVSSITADGKHLLVPVRHVETWGALTDEEKTQLSAQIYEVQQGYTLHSGLLADLRFVEHDGHLRVEIFERPLGEKTRLISGKEDHLIEHLKINLDAATQVDAALSFVMRSGLKMVFPY</sequence>
<organism evidence="1 2">
    <name type="scientific">Shimia haliotis</name>
    <dbReference type="NCBI Taxonomy" id="1280847"/>
    <lineage>
        <taxon>Bacteria</taxon>
        <taxon>Pseudomonadati</taxon>
        <taxon>Pseudomonadota</taxon>
        <taxon>Alphaproteobacteria</taxon>
        <taxon>Rhodobacterales</taxon>
        <taxon>Roseobacteraceae</taxon>
    </lineage>
</organism>
<dbReference type="Proteomes" id="UP000198851">
    <property type="component" value="Unassembled WGS sequence"/>
</dbReference>